<evidence type="ECO:0000313" key="1">
    <source>
        <dbReference type="EMBL" id="WGI68653.1"/>
    </source>
</evidence>
<protein>
    <submittedName>
        <fullName evidence="1">Uncharacterized protein</fullName>
    </submittedName>
</protein>
<name>A0ABY8M279_9HYPH</name>
<proteinExistence type="predicted"/>
<dbReference type="RefSeq" id="WP_227701814.1">
    <property type="nucleotide sequence ID" value="NZ_CP123000.1"/>
</dbReference>
<reference evidence="1 2" key="1">
    <citation type="submission" date="2023-04" db="EMBL/GenBank/DDBJ databases">
        <title>Neorhizobium petrolearium OS53, complete genome.</title>
        <authorList>
            <person name="Yu T."/>
        </authorList>
    </citation>
    <scope>NUCLEOTIDE SEQUENCE [LARGE SCALE GENOMIC DNA]</scope>
    <source>
        <strain evidence="1 2">OS53</strain>
    </source>
</reference>
<sequence>MGQPVAFQGANMVLRAPKGQEETVQDLHTFTNGLCSVSCWELSAEELAEVTRTGRIFLSVFSGRTQPPVFLGSENTVRDVCADYGVWRR</sequence>
<keyword evidence="2" id="KW-1185">Reference proteome</keyword>
<evidence type="ECO:0000313" key="2">
    <source>
        <dbReference type="Proteomes" id="UP001227095"/>
    </source>
</evidence>
<dbReference type="EMBL" id="CP123000">
    <property type="protein sequence ID" value="WGI68653.1"/>
    <property type="molecule type" value="Genomic_DNA"/>
</dbReference>
<dbReference type="Proteomes" id="UP001227095">
    <property type="component" value="Chromosome"/>
</dbReference>
<gene>
    <name evidence="1" type="ORF">QEO92_00700</name>
</gene>
<organism evidence="1 2">
    <name type="scientific">Neorhizobium petrolearium</name>
    <dbReference type="NCBI Taxonomy" id="515361"/>
    <lineage>
        <taxon>Bacteria</taxon>
        <taxon>Pseudomonadati</taxon>
        <taxon>Pseudomonadota</taxon>
        <taxon>Alphaproteobacteria</taxon>
        <taxon>Hyphomicrobiales</taxon>
        <taxon>Rhizobiaceae</taxon>
        <taxon>Rhizobium/Agrobacterium group</taxon>
        <taxon>Neorhizobium</taxon>
    </lineage>
</organism>
<accession>A0ABY8M279</accession>